<dbReference type="GO" id="GO:0005737">
    <property type="term" value="C:cytoplasm"/>
    <property type="evidence" value="ECO:0007669"/>
    <property type="project" value="UniProtKB-SubCell"/>
</dbReference>
<dbReference type="PRINTS" id="PR00719">
    <property type="entry name" value="LMWPTPASE"/>
</dbReference>
<name>A0A0A1ZBK5_PROMR</name>
<comment type="subcellular location">
    <subcellularLocation>
        <location evidence="1">Cytoplasm</location>
    </subcellularLocation>
</comment>
<evidence type="ECO:0000259" key="6">
    <source>
        <dbReference type="SMART" id="SM00226"/>
    </source>
</evidence>
<evidence type="ECO:0000256" key="5">
    <source>
        <dbReference type="PIRSR" id="PIRSR617867-1"/>
    </source>
</evidence>
<organism evidence="7 8">
    <name type="scientific">Prochlorococcus marinus str. GP2</name>
    <dbReference type="NCBI Taxonomy" id="59925"/>
    <lineage>
        <taxon>Bacteria</taxon>
        <taxon>Bacillati</taxon>
        <taxon>Cyanobacteriota</taxon>
        <taxon>Cyanophyceae</taxon>
        <taxon>Synechococcales</taxon>
        <taxon>Prochlorococcaceae</taxon>
        <taxon>Prochlorococcus</taxon>
    </lineage>
</organism>
<dbReference type="STRING" id="59925.EU91_1756"/>
<comment type="similarity">
    <text evidence="2">Belongs to the low molecular weight phosphotyrosine protein phosphatase family.</text>
</comment>
<evidence type="ECO:0000256" key="3">
    <source>
        <dbReference type="ARBA" id="ARBA00013064"/>
    </source>
</evidence>
<dbReference type="GO" id="GO:0003993">
    <property type="term" value="F:acid phosphatase activity"/>
    <property type="evidence" value="ECO:0007669"/>
    <property type="project" value="InterPro"/>
</dbReference>
<dbReference type="eggNOG" id="COG0394">
    <property type="taxonomic scope" value="Bacteria"/>
</dbReference>
<dbReference type="InterPro" id="IPR036196">
    <property type="entry name" value="Ptyr_pPase_sf"/>
</dbReference>
<reference evidence="8" key="1">
    <citation type="journal article" date="2014" name="Sci. Data">
        <title>Genomes of diverse isolates of the marine cyanobacterium Prochlorococcus.</title>
        <authorList>
            <person name="Biller S."/>
            <person name="Berube P."/>
            <person name="Thompson J."/>
            <person name="Kelly L."/>
            <person name="Roggensack S."/>
            <person name="Awad L."/>
            <person name="Roache-Johnson K."/>
            <person name="Ding H."/>
            <person name="Giovannoni S.J."/>
            <person name="Moore L.R."/>
            <person name="Chisholm S.W."/>
        </authorList>
    </citation>
    <scope>NUCLEOTIDE SEQUENCE [LARGE SCALE GENOMIC DNA]</scope>
    <source>
        <strain evidence="8">GP2</strain>
    </source>
</reference>
<dbReference type="InterPro" id="IPR002115">
    <property type="entry name" value="Tyr_Pase_low_mol_wt_mml"/>
</dbReference>
<dbReference type="RefSeq" id="WP_032525102.1">
    <property type="nucleotide sequence ID" value="NZ_CP138934.1"/>
</dbReference>
<dbReference type="EMBL" id="JNAH01000008">
    <property type="protein sequence ID" value="KGF85653.1"/>
    <property type="molecule type" value="Genomic_DNA"/>
</dbReference>
<dbReference type="InterPro" id="IPR052995">
    <property type="entry name" value="LMW-PTP"/>
</dbReference>
<dbReference type="PANTHER" id="PTHR47439:SF1">
    <property type="entry name" value="ACID PHOSPHATASE"/>
    <property type="match status" value="1"/>
</dbReference>
<accession>A0A0A1ZBK5</accession>
<dbReference type="AlphaFoldDB" id="A0A0A1ZBK5"/>
<feature type="domain" description="Phosphotyrosine protein phosphatase I" evidence="6">
    <location>
        <begin position="4"/>
        <end position="155"/>
    </location>
</feature>
<dbReference type="InterPro" id="IPR017867">
    <property type="entry name" value="Tyr_phospatase_low_mol_wt"/>
</dbReference>
<dbReference type="SMART" id="SM00226">
    <property type="entry name" value="LMWPc"/>
    <property type="match status" value="1"/>
</dbReference>
<dbReference type="EC" id="3.1.3.48" evidence="3"/>
<evidence type="ECO:0000313" key="7">
    <source>
        <dbReference type="EMBL" id="KGF85653.1"/>
    </source>
</evidence>
<evidence type="ECO:0000256" key="4">
    <source>
        <dbReference type="ARBA" id="ARBA00022801"/>
    </source>
</evidence>
<dbReference type="PRINTS" id="PR00720">
    <property type="entry name" value="MAMMALPTPASE"/>
</dbReference>
<dbReference type="PANTHER" id="PTHR47439">
    <property type="entry name" value="LOW MOLECULAR WEIGHT PHOSPHOTYROSINE PROTEIN PHOSPHATASE-RELATED"/>
    <property type="match status" value="1"/>
</dbReference>
<keyword evidence="4" id="KW-0378">Hydrolase</keyword>
<feature type="active site" description="Nucleophile" evidence="5">
    <location>
        <position position="10"/>
    </location>
</feature>
<dbReference type="CDD" id="cd16343">
    <property type="entry name" value="LMWPTP"/>
    <property type="match status" value="1"/>
</dbReference>
<dbReference type="Pfam" id="PF01451">
    <property type="entry name" value="LMWPc"/>
    <property type="match status" value="1"/>
</dbReference>
<sequence>MKKISVLFVCLGNICRSPAAEAIFIRLLEKKELTDGFIVDSAGTGSWHIGKKADSRMRIAAERRDINILSRARQITSKDFDEFNYILAMDDSNFRNIKDLKNRTAATDFASIKKIQDFRSVFNEQEVPDPYFGGDEGFDYVLDILEDSVNGFLESIS</sequence>
<feature type="active site" evidence="5">
    <location>
        <position position="16"/>
    </location>
</feature>
<protein>
    <recommendedName>
        <fullName evidence="3">protein-tyrosine-phosphatase</fullName>
        <ecNumber evidence="3">3.1.3.48</ecNumber>
    </recommendedName>
</protein>
<evidence type="ECO:0000256" key="2">
    <source>
        <dbReference type="ARBA" id="ARBA00011063"/>
    </source>
</evidence>
<dbReference type="Gene3D" id="3.40.50.2300">
    <property type="match status" value="1"/>
</dbReference>
<evidence type="ECO:0000256" key="1">
    <source>
        <dbReference type="ARBA" id="ARBA00004496"/>
    </source>
</evidence>
<comment type="caution">
    <text evidence="7">The sequence shown here is derived from an EMBL/GenBank/DDBJ whole genome shotgun (WGS) entry which is preliminary data.</text>
</comment>
<dbReference type="OrthoDB" id="9784339at2"/>
<gene>
    <name evidence="7" type="ORF">EU91_1756</name>
</gene>
<dbReference type="SUPFAM" id="SSF52788">
    <property type="entry name" value="Phosphotyrosine protein phosphatases I"/>
    <property type="match status" value="1"/>
</dbReference>
<proteinExistence type="inferred from homology"/>
<dbReference type="InterPro" id="IPR023485">
    <property type="entry name" value="Ptyr_pPase"/>
</dbReference>
<dbReference type="Proteomes" id="UP000030598">
    <property type="component" value="Unassembled WGS sequence"/>
</dbReference>
<dbReference type="GO" id="GO:0004726">
    <property type="term" value="F:non-membrane spanning protein tyrosine phosphatase activity"/>
    <property type="evidence" value="ECO:0007669"/>
    <property type="project" value="InterPro"/>
</dbReference>
<feature type="active site" description="Proton donor" evidence="5">
    <location>
        <position position="129"/>
    </location>
</feature>
<evidence type="ECO:0000313" key="8">
    <source>
        <dbReference type="Proteomes" id="UP000030598"/>
    </source>
</evidence>